<proteinExistence type="predicted"/>
<gene>
    <name evidence="1" type="ORF">Fokcrypt_00289</name>
</gene>
<evidence type="ECO:0000313" key="2">
    <source>
        <dbReference type="Proteomes" id="UP001325140"/>
    </source>
</evidence>
<dbReference type="RefSeq" id="WP_323722422.1">
    <property type="nucleotide sequence ID" value="NZ_CP110343.1"/>
</dbReference>
<protein>
    <submittedName>
        <fullName evidence="1">Uncharacterized protein</fullName>
    </submittedName>
</protein>
<sequence length="94" mass="10821">MYEKISEISDRICEILFENITTTVNSNSGEQVGYIASIVEILGKLSIVQCNFYKSLSNNKNPVSEKDYCNGREEMNCDDIKILKEYLERLEKKS</sequence>
<dbReference type="Proteomes" id="UP001325140">
    <property type="component" value="Chromosome"/>
</dbReference>
<evidence type="ECO:0000313" key="1">
    <source>
        <dbReference type="EMBL" id="WPX97771.1"/>
    </source>
</evidence>
<organism evidence="1 2">
    <name type="scientific">Candidatus Fokinia crypta</name>
    <dbReference type="NCBI Taxonomy" id="1920990"/>
    <lineage>
        <taxon>Bacteria</taxon>
        <taxon>Pseudomonadati</taxon>
        <taxon>Pseudomonadota</taxon>
        <taxon>Alphaproteobacteria</taxon>
        <taxon>Rickettsiales</taxon>
        <taxon>Candidatus Midichloriaceae</taxon>
        <taxon>Candidatus Fokinia</taxon>
    </lineage>
</organism>
<keyword evidence="2" id="KW-1185">Reference proteome</keyword>
<name>A0ABZ0UR94_9RICK</name>
<dbReference type="EMBL" id="CP110343">
    <property type="protein sequence ID" value="WPX97771.1"/>
    <property type="molecule type" value="Genomic_DNA"/>
</dbReference>
<reference evidence="1" key="1">
    <citation type="submission" date="2022-10" db="EMBL/GenBank/DDBJ databases">
        <title>Host association and intracellularity evolved multiple times independently in the Rickettsiales.</title>
        <authorList>
            <person name="Castelli M."/>
            <person name="Nardi T."/>
            <person name="Gammuto L."/>
            <person name="Bellinzona G."/>
            <person name="Sabaneyeva E."/>
            <person name="Potekhin A."/>
            <person name="Serra V."/>
            <person name="Petroni G."/>
            <person name="Sassera D."/>
        </authorList>
    </citation>
    <scope>NUCLEOTIDE SEQUENCE [LARGE SCALE GENOMIC DNA]</scope>
    <source>
        <strain evidence="1">US_Bl 11III1</strain>
    </source>
</reference>
<accession>A0ABZ0UR94</accession>